<organism evidence="1 2">
    <name type="scientific">Athelia psychrophila</name>
    <dbReference type="NCBI Taxonomy" id="1759441"/>
    <lineage>
        <taxon>Eukaryota</taxon>
        <taxon>Fungi</taxon>
        <taxon>Dikarya</taxon>
        <taxon>Basidiomycota</taxon>
        <taxon>Agaricomycotina</taxon>
        <taxon>Agaricomycetes</taxon>
        <taxon>Agaricomycetidae</taxon>
        <taxon>Atheliales</taxon>
        <taxon>Atheliaceae</taxon>
        <taxon>Athelia</taxon>
    </lineage>
</organism>
<gene>
    <name evidence="1" type="ORF">FIBSPDRAFT_668002</name>
</gene>
<evidence type="ECO:0000313" key="1">
    <source>
        <dbReference type="EMBL" id="KZP24525.1"/>
    </source>
</evidence>
<dbReference type="Proteomes" id="UP000076532">
    <property type="component" value="Unassembled WGS sequence"/>
</dbReference>
<evidence type="ECO:0000313" key="2">
    <source>
        <dbReference type="Proteomes" id="UP000076532"/>
    </source>
</evidence>
<dbReference type="OrthoDB" id="3366194at2759"/>
<evidence type="ECO:0008006" key="3">
    <source>
        <dbReference type="Google" id="ProtNLM"/>
    </source>
</evidence>
<keyword evidence="2" id="KW-1185">Reference proteome</keyword>
<dbReference type="EMBL" id="KV417525">
    <property type="protein sequence ID" value="KZP24525.1"/>
    <property type="molecule type" value="Genomic_DNA"/>
</dbReference>
<feature type="non-terminal residue" evidence="1">
    <location>
        <position position="102"/>
    </location>
</feature>
<sequence>ASLPPPGPSHYSARRQLWLAQTGRSPPPPAPSTSRERLEELLSMPGAATNDEVWKAGVERVWRGLVTGGRLKRRLPMNLVIKIIHAGWLRDPETWPAGAAAP</sequence>
<dbReference type="AlphaFoldDB" id="A0A166N0P3"/>
<protein>
    <recommendedName>
        <fullName evidence="3">DUF4050 domain-containing protein</fullName>
    </recommendedName>
</protein>
<name>A0A166N0P3_9AGAM</name>
<reference evidence="1 2" key="1">
    <citation type="journal article" date="2016" name="Mol. Biol. Evol.">
        <title>Comparative Genomics of Early-Diverging Mushroom-Forming Fungi Provides Insights into the Origins of Lignocellulose Decay Capabilities.</title>
        <authorList>
            <person name="Nagy L.G."/>
            <person name="Riley R."/>
            <person name="Tritt A."/>
            <person name="Adam C."/>
            <person name="Daum C."/>
            <person name="Floudas D."/>
            <person name="Sun H."/>
            <person name="Yadav J.S."/>
            <person name="Pangilinan J."/>
            <person name="Larsson K.H."/>
            <person name="Matsuura K."/>
            <person name="Barry K."/>
            <person name="Labutti K."/>
            <person name="Kuo R."/>
            <person name="Ohm R.A."/>
            <person name="Bhattacharya S.S."/>
            <person name="Shirouzu T."/>
            <person name="Yoshinaga Y."/>
            <person name="Martin F.M."/>
            <person name="Grigoriev I.V."/>
            <person name="Hibbett D.S."/>
        </authorList>
    </citation>
    <scope>NUCLEOTIDE SEQUENCE [LARGE SCALE GENOMIC DNA]</scope>
    <source>
        <strain evidence="1 2">CBS 109695</strain>
    </source>
</reference>
<proteinExistence type="predicted"/>
<accession>A0A166N0P3</accession>
<feature type="non-terminal residue" evidence="1">
    <location>
        <position position="1"/>
    </location>
</feature>